<evidence type="ECO:0000256" key="2">
    <source>
        <dbReference type="ARBA" id="ARBA00022679"/>
    </source>
</evidence>
<protein>
    <submittedName>
        <fullName evidence="6">3-oxoacyl-[acyl-carrier-protein] synthase III C-terminal domain-containing protein</fullName>
    </submittedName>
</protein>
<organism evidence="6 7">
    <name type="scientific">Streptomyces tamarix</name>
    <dbReference type="NCBI Taxonomy" id="3078565"/>
    <lineage>
        <taxon>Bacteria</taxon>
        <taxon>Bacillati</taxon>
        <taxon>Actinomycetota</taxon>
        <taxon>Actinomycetes</taxon>
        <taxon>Kitasatosporales</taxon>
        <taxon>Streptomycetaceae</taxon>
        <taxon>Streptomyces</taxon>
    </lineage>
</organism>
<evidence type="ECO:0000256" key="3">
    <source>
        <dbReference type="ARBA" id="ARBA00023315"/>
    </source>
</evidence>
<dbReference type="Pfam" id="PF08541">
    <property type="entry name" value="ACP_syn_III_C"/>
    <property type="match status" value="1"/>
</dbReference>
<dbReference type="RefSeq" id="WP_315880867.1">
    <property type="nucleotide sequence ID" value="NZ_JAWCTQ010000048.1"/>
</dbReference>
<name>A0ABU3QSR9_9ACTN</name>
<evidence type="ECO:0000313" key="6">
    <source>
        <dbReference type="EMBL" id="MDT9685830.1"/>
    </source>
</evidence>
<accession>A0ABU3QSR9</accession>
<dbReference type="InterPro" id="IPR013747">
    <property type="entry name" value="ACP_syn_III_C"/>
</dbReference>
<proteinExistence type="predicted"/>
<reference evidence="6 7" key="1">
    <citation type="submission" date="2023-09" db="EMBL/GenBank/DDBJ databases">
        <title>Streptomyces sp. nov.: A antagonism against Alternaria gaisen Producing Streptochlin, Isolated from Tamarix root soil.</title>
        <authorList>
            <person name="Chen Y."/>
        </authorList>
    </citation>
    <scope>NUCLEOTIDE SEQUENCE [LARGE SCALE GENOMIC DNA]</scope>
    <source>
        <strain evidence="6 7">TRM76323</strain>
    </source>
</reference>
<gene>
    <name evidence="6" type="ORF">RND61_27745</name>
</gene>
<dbReference type="PANTHER" id="PTHR34069:SF2">
    <property type="entry name" value="BETA-KETOACYL-[ACYL-CARRIER-PROTEIN] SYNTHASE III"/>
    <property type="match status" value="1"/>
</dbReference>
<dbReference type="SUPFAM" id="SSF53901">
    <property type="entry name" value="Thiolase-like"/>
    <property type="match status" value="1"/>
</dbReference>
<evidence type="ECO:0000256" key="1">
    <source>
        <dbReference type="ARBA" id="ARBA00022490"/>
    </source>
</evidence>
<keyword evidence="3" id="KW-0012">Acyltransferase</keyword>
<evidence type="ECO:0000259" key="5">
    <source>
        <dbReference type="Pfam" id="PF08545"/>
    </source>
</evidence>
<keyword evidence="7" id="KW-1185">Reference proteome</keyword>
<dbReference type="PANTHER" id="PTHR34069">
    <property type="entry name" value="3-OXOACYL-[ACYL-CARRIER-PROTEIN] SYNTHASE 3"/>
    <property type="match status" value="1"/>
</dbReference>
<dbReference type="Gene3D" id="3.40.47.10">
    <property type="match status" value="2"/>
</dbReference>
<dbReference type="InterPro" id="IPR013751">
    <property type="entry name" value="ACP_syn_III_N"/>
</dbReference>
<feature type="domain" description="Beta-ketoacyl-[acyl-carrier-protein] synthase III C-terminal" evidence="4">
    <location>
        <begin position="229"/>
        <end position="317"/>
    </location>
</feature>
<dbReference type="EMBL" id="JAWCTQ010000048">
    <property type="protein sequence ID" value="MDT9685830.1"/>
    <property type="molecule type" value="Genomic_DNA"/>
</dbReference>
<comment type="caution">
    <text evidence="6">The sequence shown here is derived from an EMBL/GenBank/DDBJ whole genome shotgun (WGS) entry which is preliminary data.</text>
</comment>
<dbReference type="Proteomes" id="UP001250181">
    <property type="component" value="Unassembled WGS sequence"/>
</dbReference>
<keyword evidence="1" id="KW-0963">Cytoplasm</keyword>
<dbReference type="Pfam" id="PF08545">
    <property type="entry name" value="ACP_syn_III"/>
    <property type="match status" value="1"/>
</dbReference>
<evidence type="ECO:0000259" key="4">
    <source>
        <dbReference type="Pfam" id="PF08541"/>
    </source>
</evidence>
<dbReference type="InterPro" id="IPR016039">
    <property type="entry name" value="Thiolase-like"/>
</dbReference>
<sequence length="336" mass="36914">MSGIADIEVVLPASSVSMTEAARSSGVDLADILKITHSESFPALAEDEPSWELAREAGRRILDRTGLGPDDVQQVIYAGSGEWDVPFWSPAAKVADALGIRRAHCYEITNFCNAGLTAIRVGVHEILLGRAENVLVLIADRLSRMVDYDDPDSKALFNYGDSAAAVLLSRESTAFRLLHSAMRTDPSWSDYYKGEIRDGRVVIRRDAHRPGLATAYVDNFTALMDDTLSALGRKVSDIDYFLINQGDRSMHERLLRETGIPPERSVFNYHRLGHMGGADTMIALRDLLDGKRLHRGDLILLATSGMGFSWGITALEYQLGVPAAQLVAGRHEEEGM</sequence>
<feature type="domain" description="Beta-ketoacyl-[acyl-carrier-protein] synthase III N-terminal" evidence="5">
    <location>
        <begin position="106"/>
        <end position="186"/>
    </location>
</feature>
<evidence type="ECO:0000313" key="7">
    <source>
        <dbReference type="Proteomes" id="UP001250181"/>
    </source>
</evidence>
<keyword evidence="2" id="KW-0808">Transferase</keyword>